<comment type="caution">
    <text evidence="2">The sequence shown here is derived from an EMBL/GenBank/DDBJ whole genome shotgun (WGS) entry which is preliminary data.</text>
</comment>
<reference evidence="2 3" key="1">
    <citation type="submission" date="2023-05" db="EMBL/GenBank/DDBJ databases">
        <title>B98-5 Cell Line De Novo Hybrid Assembly: An Optical Mapping Approach.</title>
        <authorList>
            <person name="Kananen K."/>
            <person name="Auerbach J.A."/>
            <person name="Kautto E."/>
            <person name="Blachly J.S."/>
        </authorList>
    </citation>
    <scope>NUCLEOTIDE SEQUENCE [LARGE SCALE GENOMIC DNA]</scope>
    <source>
        <strain evidence="2">B95-8</strain>
        <tissue evidence="2">Cell line</tissue>
    </source>
</reference>
<dbReference type="EMBL" id="JASSZA010000023">
    <property type="protein sequence ID" value="KAK2083063.1"/>
    <property type="molecule type" value="Genomic_DNA"/>
</dbReference>
<feature type="non-terminal residue" evidence="2">
    <location>
        <position position="1"/>
    </location>
</feature>
<proteinExistence type="predicted"/>
<feature type="non-terminal residue" evidence="2">
    <location>
        <position position="56"/>
    </location>
</feature>
<sequence>SGAETGAGATKVQPRPGPRGSRRWRDPGRRAGAAGNRIPSVKRGRCRLLRPGGREA</sequence>
<gene>
    <name evidence="2" type="ORF">P7K49_038299</name>
</gene>
<feature type="compositionally biased region" description="Low complexity" evidence="1">
    <location>
        <begin position="30"/>
        <end position="39"/>
    </location>
</feature>
<accession>A0ABQ9TF23</accession>
<dbReference type="Proteomes" id="UP001266305">
    <property type="component" value="Unassembled WGS sequence"/>
</dbReference>
<name>A0ABQ9TF23_SAGOE</name>
<feature type="region of interest" description="Disordered" evidence="1">
    <location>
        <begin position="1"/>
        <end position="56"/>
    </location>
</feature>
<evidence type="ECO:0000256" key="1">
    <source>
        <dbReference type="SAM" id="MobiDB-lite"/>
    </source>
</evidence>
<evidence type="ECO:0000313" key="3">
    <source>
        <dbReference type="Proteomes" id="UP001266305"/>
    </source>
</evidence>
<protein>
    <submittedName>
        <fullName evidence="2">Uncharacterized protein</fullName>
    </submittedName>
</protein>
<keyword evidence="3" id="KW-1185">Reference proteome</keyword>
<evidence type="ECO:0000313" key="2">
    <source>
        <dbReference type="EMBL" id="KAK2083063.1"/>
    </source>
</evidence>
<organism evidence="2 3">
    <name type="scientific">Saguinus oedipus</name>
    <name type="common">Cotton-top tamarin</name>
    <name type="synonym">Oedipomidas oedipus</name>
    <dbReference type="NCBI Taxonomy" id="9490"/>
    <lineage>
        <taxon>Eukaryota</taxon>
        <taxon>Metazoa</taxon>
        <taxon>Chordata</taxon>
        <taxon>Craniata</taxon>
        <taxon>Vertebrata</taxon>
        <taxon>Euteleostomi</taxon>
        <taxon>Mammalia</taxon>
        <taxon>Eutheria</taxon>
        <taxon>Euarchontoglires</taxon>
        <taxon>Primates</taxon>
        <taxon>Haplorrhini</taxon>
        <taxon>Platyrrhini</taxon>
        <taxon>Cebidae</taxon>
        <taxon>Callitrichinae</taxon>
        <taxon>Saguinus</taxon>
    </lineage>
</organism>